<keyword evidence="1" id="KW-1133">Transmembrane helix</keyword>
<keyword evidence="1" id="KW-0812">Transmembrane</keyword>
<dbReference type="EMBL" id="JBAHYK010000951">
    <property type="protein sequence ID" value="KAL0570352.1"/>
    <property type="molecule type" value="Genomic_DNA"/>
</dbReference>
<organism evidence="2 3">
    <name type="scientific">Marasmius crinis-equi</name>
    <dbReference type="NCBI Taxonomy" id="585013"/>
    <lineage>
        <taxon>Eukaryota</taxon>
        <taxon>Fungi</taxon>
        <taxon>Dikarya</taxon>
        <taxon>Basidiomycota</taxon>
        <taxon>Agaricomycotina</taxon>
        <taxon>Agaricomycetes</taxon>
        <taxon>Agaricomycetidae</taxon>
        <taxon>Agaricales</taxon>
        <taxon>Marasmiineae</taxon>
        <taxon>Marasmiaceae</taxon>
        <taxon>Marasmius</taxon>
    </lineage>
</organism>
<gene>
    <name evidence="2" type="ORF">V5O48_011612</name>
</gene>
<evidence type="ECO:0000313" key="3">
    <source>
        <dbReference type="Proteomes" id="UP001465976"/>
    </source>
</evidence>
<evidence type="ECO:0000256" key="1">
    <source>
        <dbReference type="SAM" id="Phobius"/>
    </source>
</evidence>
<comment type="caution">
    <text evidence="2">The sequence shown here is derived from an EMBL/GenBank/DDBJ whole genome shotgun (WGS) entry which is preliminary data.</text>
</comment>
<feature type="transmembrane region" description="Helical" evidence="1">
    <location>
        <begin position="117"/>
        <end position="137"/>
    </location>
</feature>
<name>A0ABR3F597_9AGAR</name>
<keyword evidence="3" id="KW-1185">Reference proteome</keyword>
<feature type="transmembrane region" description="Helical" evidence="1">
    <location>
        <begin position="91"/>
        <end position="111"/>
    </location>
</feature>
<proteinExistence type="predicted"/>
<reference evidence="2 3" key="1">
    <citation type="submission" date="2024-02" db="EMBL/GenBank/DDBJ databases">
        <title>A draft genome for the cacao thread blight pathogen Marasmius crinis-equi.</title>
        <authorList>
            <person name="Cohen S.P."/>
            <person name="Baruah I.K."/>
            <person name="Amoako-Attah I."/>
            <person name="Bukari Y."/>
            <person name="Meinhardt L.W."/>
            <person name="Bailey B.A."/>
        </authorList>
    </citation>
    <scope>NUCLEOTIDE SEQUENCE [LARGE SCALE GENOMIC DNA]</scope>
    <source>
        <strain evidence="2 3">GH-76</strain>
    </source>
</reference>
<feature type="transmembrane region" description="Helical" evidence="1">
    <location>
        <begin position="221"/>
        <end position="243"/>
    </location>
</feature>
<protein>
    <submittedName>
        <fullName evidence="2">Uncharacterized protein</fullName>
    </submittedName>
</protein>
<accession>A0ABR3F597</accession>
<dbReference type="Proteomes" id="UP001465976">
    <property type="component" value="Unassembled WGS sequence"/>
</dbReference>
<keyword evidence="1" id="KW-0472">Membrane</keyword>
<sequence>MTNVDTIVVALSIPEPLTSHTADRIRLAGPKGTQNTTEPIPYTSGVYSHPLRISPAWDAETFALLISSIGIVNHNLSSLRCRHYIRFEGSMNLIGINIVALMMMLRIYALYMNQLKVVFGAASLLAFQIGSNTWLLNKGIPVAHTNRNIHGTKACTMMFDATNTAESVLATSTAWVPLVYETVAFWLTLYATFPSVRDHSRSNIAKKLFEDGSFYYLQQDAYGTGLSVIFSVTFTLTLMIIFAPDAVKSVLNQGVTMMSRITLNLKKFSQGEIDSYDLRTLSWRVASVSSMITQLFRANSEAEYRTFDEISTQQICSRRGVPDIHAAELVERTIENEERPYDSDKGKP</sequence>
<evidence type="ECO:0000313" key="2">
    <source>
        <dbReference type="EMBL" id="KAL0570352.1"/>
    </source>
</evidence>